<feature type="compositionally biased region" description="Polar residues" evidence="1">
    <location>
        <begin position="35"/>
        <end position="48"/>
    </location>
</feature>
<dbReference type="Proteomes" id="UP000189475">
    <property type="component" value="Unassembled WGS sequence"/>
</dbReference>
<keyword evidence="3" id="KW-1185">Reference proteome</keyword>
<dbReference type="SUPFAM" id="SSF160214">
    <property type="entry name" value="FlaG-like"/>
    <property type="match status" value="1"/>
</dbReference>
<feature type="region of interest" description="Disordered" evidence="1">
    <location>
        <begin position="1"/>
        <end position="48"/>
    </location>
</feature>
<dbReference type="PANTHER" id="PTHR37166">
    <property type="entry name" value="PROTEIN FLAG"/>
    <property type="match status" value="1"/>
</dbReference>
<evidence type="ECO:0000313" key="2">
    <source>
        <dbReference type="EMBL" id="SJL82332.1"/>
    </source>
</evidence>
<dbReference type="NCBIfam" id="NF006465">
    <property type="entry name" value="PRK08868.1"/>
    <property type="match status" value="1"/>
</dbReference>
<protein>
    <submittedName>
        <fullName evidence="2">Flagellar protein FlaG</fullName>
    </submittedName>
</protein>
<dbReference type="RefSeq" id="WP_077311533.1">
    <property type="nucleotide sequence ID" value="NZ_AP024887.1"/>
</dbReference>
<dbReference type="AlphaFoldDB" id="A0A1R4B090"/>
<organism evidence="2 3">
    <name type="scientific">Vibrio palustris</name>
    <dbReference type="NCBI Taxonomy" id="1918946"/>
    <lineage>
        <taxon>Bacteria</taxon>
        <taxon>Pseudomonadati</taxon>
        <taxon>Pseudomonadota</taxon>
        <taxon>Gammaproteobacteria</taxon>
        <taxon>Vibrionales</taxon>
        <taxon>Vibrionaceae</taxon>
        <taxon>Vibrio</taxon>
    </lineage>
</organism>
<dbReference type="Pfam" id="PF03646">
    <property type="entry name" value="FlaG"/>
    <property type="match status" value="1"/>
</dbReference>
<evidence type="ECO:0000256" key="1">
    <source>
        <dbReference type="SAM" id="MobiDB-lite"/>
    </source>
</evidence>
<reference evidence="2 3" key="1">
    <citation type="submission" date="2017-02" db="EMBL/GenBank/DDBJ databases">
        <authorList>
            <person name="Peterson S.W."/>
        </authorList>
    </citation>
    <scope>NUCLEOTIDE SEQUENCE [LARGE SCALE GENOMIC DNA]</scope>
    <source>
        <strain evidence="2 3">CECT 9027</strain>
    </source>
</reference>
<name>A0A1R4B090_9VIBR</name>
<keyword evidence="2" id="KW-0966">Cell projection</keyword>
<keyword evidence="2" id="KW-0282">Flagellum</keyword>
<gene>
    <name evidence="2" type="ORF">VPAL9027_00257</name>
</gene>
<dbReference type="Gene3D" id="3.30.160.170">
    <property type="entry name" value="FlaG-like"/>
    <property type="match status" value="1"/>
</dbReference>
<accession>A0A1R4B090</accession>
<dbReference type="STRING" id="1918946.VPAL9027_00257"/>
<sequence>MEVSSNASNIQPYGSNNGIKLASDNDSVKRVSTLKGESSSAGRSGINLTEQISDQMKARQQRAAEAVSEVSNTQARISDEQRAKMAEQINDFVNSINKGLSFKMDKESGREVVTIYEAATGDVIRQIPEEEMLVVLRRLAKEQDHKSGLVNAKV</sequence>
<dbReference type="OrthoDB" id="5741693at2"/>
<keyword evidence="2" id="KW-0969">Cilium</keyword>
<evidence type="ECO:0000313" key="3">
    <source>
        <dbReference type="Proteomes" id="UP000189475"/>
    </source>
</evidence>
<dbReference type="InterPro" id="IPR005186">
    <property type="entry name" value="FlaG"/>
</dbReference>
<dbReference type="PANTHER" id="PTHR37166:SF1">
    <property type="entry name" value="PROTEIN FLAG"/>
    <property type="match status" value="1"/>
</dbReference>
<dbReference type="InterPro" id="IPR035924">
    <property type="entry name" value="FlaG-like_sf"/>
</dbReference>
<dbReference type="EMBL" id="FUFT01000001">
    <property type="protein sequence ID" value="SJL82332.1"/>
    <property type="molecule type" value="Genomic_DNA"/>
</dbReference>
<proteinExistence type="predicted"/>
<feature type="compositionally biased region" description="Polar residues" evidence="1">
    <location>
        <begin position="1"/>
        <end position="18"/>
    </location>
</feature>